<evidence type="ECO:0000256" key="2">
    <source>
        <dbReference type="ARBA" id="ARBA00022617"/>
    </source>
</evidence>
<organism evidence="8 9">
    <name type="scientific">Hymenobacter psychrophilus</name>
    <dbReference type="NCBI Taxonomy" id="651662"/>
    <lineage>
        <taxon>Bacteria</taxon>
        <taxon>Pseudomonadati</taxon>
        <taxon>Bacteroidota</taxon>
        <taxon>Cytophagia</taxon>
        <taxon>Cytophagales</taxon>
        <taxon>Hymenobacteraceae</taxon>
        <taxon>Hymenobacter</taxon>
    </lineage>
</organism>
<dbReference type="SUPFAM" id="SSF46626">
    <property type="entry name" value="Cytochrome c"/>
    <property type="match status" value="2"/>
</dbReference>
<evidence type="ECO:0000256" key="5">
    <source>
        <dbReference type="ARBA" id="ARBA00023004"/>
    </source>
</evidence>
<dbReference type="PROSITE" id="PS51007">
    <property type="entry name" value="CYTC"/>
    <property type="match status" value="2"/>
</dbReference>
<accession>A0A1H3JQJ4</accession>
<dbReference type="Pfam" id="PF03150">
    <property type="entry name" value="CCP_MauG"/>
    <property type="match status" value="1"/>
</dbReference>
<dbReference type="Gene3D" id="1.10.760.10">
    <property type="entry name" value="Cytochrome c-like domain"/>
    <property type="match status" value="2"/>
</dbReference>
<dbReference type="PROSITE" id="PS51257">
    <property type="entry name" value="PROKAR_LIPOPROTEIN"/>
    <property type="match status" value="1"/>
</dbReference>
<dbReference type="OrthoDB" id="9805202at2"/>
<dbReference type="GO" id="GO:0009055">
    <property type="term" value="F:electron transfer activity"/>
    <property type="evidence" value="ECO:0007669"/>
    <property type="project" value="InterPro"/>
</dbReference>
<dbReference type="Gene3D" id="1.20.1420.20">
    <property type="entry name" value="M75 peptidase, HXXE motif"/>
    <property type="match status" value="1"/>
</dbReference>
<feature type="domain" description="Cytochrome c" evidence="7">
    <location>
        <begin position="479"/>
        <end position="619"/>
    </location>
</feature>
<dbReference type="InterPro" id="IPR009056">
    <property type="entry name" value="Cyt_c-like_dom"/>
</dbReference>
<dbReference type="InterPro" id="IPR051395">
    <property type="entry name" value="Cytochrome_c_Peroxidase/MauG"/>
</dbReference>
<dbReference type="STRING" id="651662.SAMN04488069_108180"/>
<evidence type="ECO:0000256" key="4">
    <source>
        <dbReference type="ARBA" id="ARBA00023002"/>
    </source>
</evidence>
<comment type="subcellular location">
    <subcellularLocation>
        <location evidence="1">Cell envelope</location>
    </subcellularLocation>
</comment>
<dbReference type="GO" id="GO:0020037">
    <property type="term" value="F:heme binding"/>
    <property type="evidence" value="ECO:0007669"/>
    <property type="project" value="InterPro"/>
</dbReference>
<gene>
    <name evidence="8" type="ORF">SAMN04488069_108180</name>
</gene>
<dbReference type="EMBL" id="FNOV01000008">
    <property type="protein sequence ID" value="SDY42193.1"/>
    <property type="molecule type" value="Genomic_DNA"/>
</dbReference>
<dbReference type="Proteomes" id="UP000199249">
    <property type="component" value="Unassembled WGS sequence"/>
</dbReference>
<evidence type="ECO:0000313" key="8">
    <source>
        <dbReference type="EMBL" id="SDY42193.1"/>
    </source>
</evidence>
<keyword evidence="3 6" id="KW-0479">Metal-binding</keyword>
<reference evidence="9" key="1">
    <citation type="submission" date="2016-10" db="EMBL/GenBank/DDBJ databases">
        <authorList>
            <person name="Varghese N."/>
            <person name="Submissions S."/>
        </authorList>
    </citation>
    <scope>NUCLEOTIDE SEQUENCE [LARGE SCALE GENOMIC DNA]</scope>
    <source>
        <strain evidence="9">CGMCC 1.8975</strain>
    </source>
</reference>
<dbReference type="GO" id="GO:0046872">
    <property type="term" value="F:metal ion binding"/>
    <property type="evidence" value="ECO:0007669"/>
    <property type="project" value="UniProtKB-KW"/>
</dbReference>
<protein>
    <submittedName>
        <fullName evidence="8">Cytochrome c peroxidase</fullName>
    </submittedName>
</protein>
<dbReference type="GO" id="GO:0004130">
    <property type="term" value="F:cytochrome-c peroxidase activity"/>
    <property type="evidence" value="ECO:0007669"/>
    <property type="project" value="TreeGrafter"/>
</dbReference>
<dbReference type="AlphaFoldDB" id="A0A1H3JQJ4"/>
<sequence length="652" mass="70084">MEKLPLMPASNRFSAQTLLLVLAAGLLLWVSCRTPARPARRAATPAAQVLQAYQHDLRRLDSAVVRLHRAVTAGQPPGRQRAAFLAARRAWKRVELLAEYYSPSAAKALNGPALVEVEEFDQQQRLQQPEGLQVLETYFYPDLYAPTQRAEVLEQLAFVRSTLLSLRHTAASLAPTDRQLFDAARLEVFRVISLGVTGFDTPASPGLVPETAAALAGVAAAVAPYRGQLPTRPAARLDSLLRAAQAYLRRHPNAAAFDRLEFIVAYANPLSQRLWEAQQALGIAPFAEVRALRPDAASLFAPDAFEPMAFAPTTTAAVPVARAELGRLLFFDPVLSGNGSRSCASCHQPARAFTDGQARSVAFAGAGAGTGGRNAPTLLNAALQRGQRHDGRLFYLEDQAADVLHNPAEMHGSPTAAAGLLSRSPAYQKAFGRAFDRPPAGAATGAEVQAALAAYVRSLVRLQSPFDAYVRGQREALSPTARRGAAVFLGKGKCATCHFLPLLNGTVPPGFERTEYEVLGTPTRPNSRRLDADPGRGGATGIEWQKHAFKTPTLRNIALTAPYMHQGTFRTLAEVIEFYDQGGGAGQGLAVPNQTLPADPLHLSPAEKTDLRAFLEQALTDTTDLYRAAPARLPAFSAGLDHLNVRPVGGRY</sequence>
<keyword evidence="5 6" id="KW-0408">Iron</keyword>
<dbReference type="GO" id="GO:0030313">
    <property type="term" value="C:cell envelope"/>
    <property type="evidence" value="ECO:0007669"/>
    <property type="project" value="UniProtKB-SubCell"/>
</dbReference>
<dbReference type="InterPro" id="IPR004852">
    <property type="entry name" value="Di-haem_cyt_c_peroxidsae"/>
</dbReference>
<keyword evidence="2 6" id="KW-0349">Heme</keyword>
<name>A0A1H3JQJ4_9BACT</name>
<dbReference type="PANTHER" id="PTHR30600">
    <property type="entry name" value="CYTOCHROME C PEROXIDASE-RELATED"/>
    <property type="match status" value="1"/>
</dbReference>
<evidence type="ECO:0000256" key="1">
    <source>
        <dbReference type="ARBA" id="ARBA00004196"/>
    </source>
</evidence>
<evidence type="ECO:0000256" key="6">
    <source>
        <dbReference type="PROSITE-ProRule" id="PRU00433"/>
    </source>
</evidence>
<keyword evidence="9" id="KW-1185">Reference proteome</keyword>
<feature type="domain" description="Cytochrome c" evidence="7">
    <location>
        <begin position="321"/>
        <end position="460"/>
    </location>
</feature>
<proteinExistence type="predicted"/>
<evidence type="ECO:0000313" key="9">
    <source>
        <dbReference type="Proteomes" id="UP000199249"/>
    </source>
</evidence>
<keyword evidence="4" id="KW-0560">Oxidoreductase</keyword>
<evidence type="ECO:0000259" key="7">
    <source>
        <dbReference type="PROSITE" id="PS51007"/>
    </source>
</evidence>
<dbReference type="InterPro" id="IPR036909">
    <property type="entry name" value="Cyt_c-like_dom_sf"/>
</dbReference>
<evidence type="ECO:0000256" key="3">
    <source>
        <dbReference type="ARBA" id="ARBA00022723"/>
    </source>
</evidence>
<keyword evidence="8" id="KW-0575">Peroxidase</keyword>
<dbReference type="InterPro" id="IPR038352">
    <property type="entry name" value="Imelysin_sf"/>
</dbReference>